<evidence type="ECO:0000256" key="6">
    <source>
        <dbReference type="PIRSR" id="PIRSR000097-3"/>
    </source>
</evidence>
<evidence type="ECO:0000256" key="1">
    <source>
        <dbReference type="ARBA" id="ARBA00007905"/>
    </source>
</evidence>
<comment type="similarity">
    <text evidence="1">Belongs to the aldo/keto reductase family.</text>
</comment>
<name>A0A1H0HGS9_9ACTN</name>
<dbReference type="GO" id="GO:0016616">
    <property type="term" value="F:oxidoreductase activity, acting on the CH-OH group of donors, NAD or NADP as acceptor"/>
    <property type="evidence" value="ECO:0007669"/>
    <property type="project" value="UniProtKB-ARBA"/>
</dbReference>
<protein>
    <submittedName>
        <fullName evidence="8">Aldo/keto reductase</fullName>
    </submittedName>
</protein>
<evidence type="ECO:0000256" key="3">
    <source>
        <dbReference type="ARBA" id="ARBA00023002"/>
    </source>
</evidence>
<evidence type="ECO:0000256" key="4">
    <source>
        <dbReference type="PIRSR" id="PIRSR000097-1"/>
    </source>
</evidence>
<accession>A0A1H0HGS9</accession>
<keyword evidence="3" id="KW-0560">Oxidoreductase</keyword>
<reference evidence="9" key="1">
    <citation type="submission" date="2016-10" db="EMBL/GenBank/DDBJ databases">
        <authorList>
            <person name="Varghese N."/>
            <person name="Submissions S."/>
        </authorList>
    </citation>
    <scope>NUCLEOTIDE SEQUENCE [LARGE SCALE GENOMIC DNA]</scope>
    <source>
        <strain evidence="9">DSM 45843</strain>
    </source>
</reference>
<dbReference type="Pfam" id="PF00248">
    <property type="entry name" value="Aldo_ket_red"/>
    <property type="match status" value="1"/>
</dbReference>
<dbReference type="PANTHER" id="PTHR43827">
    <property type="entry name" value="2,5-DIKETO-D-GLUCONIC ACID REDUCTASE"/>
    <property type="match status" value="1"/>
</dbReference>
<dbReference type="FunFam" id="3.20.20.100:FF:000002">
    <property type="entry name" value="2,5-diketo-D-gluconic acid reductase A"/>
    <property type="match status" value="1"/>
</dbReference>
<dbReference type="CDD" id="cd19071">
    <property type="entry name" value="AKR_AKR1-5-like"/>
    <property type="match status" value="1"/>
</dbReference>
<keyword evidence="9" id="KW-1185">Reference proteome</keyword>
<dbReference type="InterPro" id="IPR020471">
    <property type="entry name" value="AKR"/>
</dbReference>
<gene>
    <name evidence="8" type="ORF">SAMN05660199_01459</name>
</gene>
<dbReference type="PROSITE" id="PS00798">
    <property type="entry name" value="ALDOKETO_REDUCTASE_1"/>
    <property type="match status" value="1"/>
</dbReference>
<evidence type="ECO:0000313" key="9">
    <source>
        <dbReference type="Proteomes" id="UP000199088"/>
    </source>
</evidence>
<feature type="binding site" evidence="5">
    <location>
        <position position="106"/>
    </location>
    <ligand>
        <name>substrate</name>
    </ligand>
</feature>
<feature type="site" description="Lowers pKa of active site Tyr" evidence="6">
    <location>
        <position position="75"/>
    </location>
</feature>
<dbReference type="InterPro" id="IPR018170">
    <property type="entry name" value="Aldo/ket_reductase_CS"/>
</dbReference>
<evidence type="ECO:0000256" key="5">
    <source>
        <dbReference type="PIRSR" id="PIRSR000097-2"/>
    </source>
</evidence>
<sequence>MTQPTAALPGGGAMPLLGFGTWQITGTDCTDAVRAALEAGYRHLDTATMYRNETEVGRGLADSGVARDEVFVTTKLPPERADAAQATLDASLAALGVDTVDLWLVHWSTGGDDVALWREFVAARDAGRARDIGVSNFSLAQLDELTDATGVTPAVNQVRWAPSLFDAEVLEGHRQRGVVLEGYSPFKSTDLADPVLAGIADAHGVTAAQVVLRWHLDHGVVVIPKSATPERIRANADVLGFALTDDERARVDGLASR</sequence>
<dbReference type="PROSITE" id="PS00062">
    <property type="entry name" value="ALDOKETO_REDUCTASE_2"/>
    <property type="match status" value="1"/>
</dbReference>
<dbReference type="STRING" id="1052260.SAMN05660199_01459"/>
<dbReference type="InterPro" id="IPR036812">
    <property type="entry name" value="NAD(P)_OxRdtase_dom_sf"/>
</dbReference>
<feature type="domain" description="NADP-dependent oxidoreductase" evidence="7">
    <location>
        <begin position="17"/>
        <end position="254"/>
    </location>
</feature>
<organism evidence="8 9">
    <name type="scientific">Klenkia soli</name>
    <dbReference type="NCBI Taxonomy" id="1052260"/>
    <lineage>
        <taxon>Bacteria</taxon>
        <taxon>Bacillati</taxon>
        <taxon>Actinomycetota</taxon>
        <taxon>Actinomycetes</taxon>
        <taxon>Geodermatophilales</taxon>
        <taxon>Geodermatophilaceae</taxon>
        <taxon>Klenkia</taxon>
    </lineage>
</organism>
<proteinExistence type="inferred from homology"/>
<dbReference type="SUPFAM" id="SSF51430">
    <property type="entry name" value="NAD(P)-linked oxidoreductase"/>
    <property type="match status" value="1"/>
</dbReference>
<feature type="active site" description="Proton donor" evidence="4">
    <location>
        <position position="50"/>
    </location>
</feature>
<dbReference type="AlphaFoldDB" id="A0A1H0HGS9"/>
<dbReference type="PRINTS" id="PR00069">
    <property type="entry name" value="ALDKETRDTASE"/>
</dbReference>
<dbReference type="RefSeq" id="WP_091243047.1">
    <property type="nucleotide sequence ID" value="NZ_FNIR01000004.1"/>
</dbReference>
<dbReference type="Gene3D" id="3.20.20.100">
    <property type="entry name" value="NADP-dependent oxidoreductase domain"/>
    <property type="match status" value="1"/>
</dbReference>
<dbReference type="EMBL" id="FNIR01000004">
    <property type="protein sequence ID" value="SDO18368.1"/>
    <property type="molecule type" value="Genomic_DNA"/>
</dbReference>
<dbReference type="Proteomes" id="UP000199088">
    <property type="component" value="Unassembled WGS sequence"/>
</dbReference>
<evidence type="ECO:0000313" key="8">
    <source>
        <dbReference type="EMBL" id="SDO18368.1"/>
    </source>
</evidence>
<dbReference type="InterPro" id="IPR023210">
    <property type="entry name" value="NADP_OxRdtase_dom"/>
</dbReference>
<evidence type="ECO:0000256" key="2">
    <source>
        <dbReference type="ARBA" id="ARBA00022857"/>
    </source>
</evidence>
<dbReference type="PANTHER" id="PTHR43827:SF3">
    <property type="entry name" value="NADP-DEPENDENT OXIDOREDUCTASE DOMAIN-CONTAINING PROTEIN"/>
    <property type="match status" value="1"/>
</dbReference>
<dbReference type="OrthoDB" id="9804790at2"/>
<evidence type="ECO:0000259" key="7">
    <source>
        <dbReference type="Pfam" id="PF00248"/>
    </source>
</evidence>
<dbReference type="PROSITE" id="PS00063">
    <property type="entry name" value="ALDOKETO_REDUCTASE_3"/>
    <property type="match status" value="1"/>
</dbReference>
<keyword evidence="2" id="KW-0521">NADP</keyword>
<dbReference type="PIRSF" id="PIRSF000097">
    <property type="entry name" value="AKR"/>
    <property type="match status" value="1"/>
</dbReference>